<name>A0AC34RGL4_9BILA</name>
<protein>
    <submittedName>
        <fullName evidence="2">Uncharacterized protein</fullName>
    </submittedName>
</protein>
<reference evidence="2" key="1">
    <citation type="submission" date="2022-11" db="UniProtKB">
        <authorList>
            <consortium name="WormBaseParasite"/>
        </authorList>
    </citation>
    <scope>IDENTIFICATION</scope>
</reference>
<dbReference type="Proteomes" id="UP000887576">
    <property type="component" value="Unplaced"/>
</dbReference>
<accession>A0AC34RGL4</accession>
<organism evidence="1 2">
    <name type="scientific">Panagrolaimus sp. JU765</name>
    <dbReference type="NCBI Taxonomy" id="591449"/>
    <lineage>
        <taxon>Eukaryota</taxon>
        <taxon>Metazoa</taxon>
        <taxon>Ecdysozoa</taxon>
        <taxon>Nematoda</taxon>
        <taxon>Chromadorea</taxon>
        <taxon>Rhabditida</taxon>
        <taxon>Tylenchina</taxon>
        <taxon>Panagrolaimomorpha</taxon>
        <taxon>Panagrolaimoidea</taxon>
        <taxon>Panagrolaimidae</taxon>
        <taxon>Panagrolaimus</taxon>
    </lineage>
</organism>
<proteinExistence type="predicted"/>
<dbReference type="WBParaSite" id="JU765_v2.g6552.t1">
    <property type="protein sequence ID" value="JU765_v2.g6552.t1"/>
    <property type="gene ID" value="JU765_v2.g6552"/>
</dbReference>
<sequence length="88" mass="10163">MLLILSLIISTFGIAESRQRLPNFKVYYHSEQNGFYLSATWIYTDENGKNPFRNTAAEFVGSLDRNLIKECKKNGTFSYIDRVSGVFR</sequence>
<evidence type="ECO:0000313" key="1">
    <source>
        <dbReference type="Proteomes" id="UP000887576"/>
    </source>
</evidence>
<evidence type="ECO:0000313" key="2">
    <source>
        <dbReference type="WBParaSite" id="JU765_v2.g6552.t1"/>
    </source>
</evidence>